<evidence type="ECO:0000256" key="3">
    <source>
        <dbReference type="ARBA" id="ARBA00022475"/>
    </source>
</evidence>
<dbReference type="GO" id="GO:0005886">
    <property type="term" value="C:plasma membrane"/>
    <property type="evidence" value="ECO:0007669"/>
    <property type="project" value="UniProtKB-SubCell"/>
</dbReference>
<name>A0A937RGR2_9ACTN</name>
<reference evidence="9" key="1">
    <citation type="submission" date="2020-12" db="EMBL/GenBank/DDBJ databases">
        <title>Genomic characterization of non-nitrogen-fixing Frankia strains.</title>
        <authorList>
            <person name="Carlos-Shanley C."/>
            <person name="Guerra T."/>
            <person name="Hahn D."/>
        </authorList>
    </citation>
    <scope>NUCLEOTIDE SEQUENCE</scope>
    <source>
        <strain evidence="9">CN6</strain>
    </source>
</reference>
<dbReference type="EMBL" id="JAEACQ010000194">
    <property type="protein sequence ID" value="MBL7628675.1"/>
    <property type="molecule type" value="Genomic_DNA"/>
</dbReference>
<dbReference type="Pfam" id="PF00528">
    <property type="entry name" value="BPD_transp_1"/>
    <property type="match status" value="1"/>
</dbReference>
<feature type="transmembrane region" description="Helical" evidence="7">
    <location>
        <begin position="94"/>
        <end position="115"/>
    </location>
</feature>
<keyword evidence="3" id="KW-1003">Cell membrane</keyword>
<dbReference type="InterPro" id="IPR000515">
    <property type="entry name" value="MetI-like"/>
</dbReference>
<keyword evidence="5 7" id="KW-1133">Transmembrane helix</keyword>
<keyword evidence="4 7" id="KW-0812">Transmembrane</keyword>
<keyword evidence="2 7" id="KW-0813">Transport</keyword>
<evidence type="ECO:0000313" key="9">
    <source>
        <dbReference type="EMBL" id="MBL7628675.1"/>
    </source>
</evidence>
<comment type="subcellular location">
    <subcellularLocation>
        <location evidence="1 7">Cell membrane</location>
        <topology evidence="1 7">Multi-pass membrane protein</topology>
    </subcellularLocation>
</comment>
<evidence type="ECO:0000256" key="7">
    <source>
        <dbReference type="RuleBase" id="RU363032"/>
    </source>
</evidence>
<dbReference type="PANTHER" id="PTHR30151:SF25">
    <property type="entry name" value="TAURINE TRANSPORT SYSTEM PERMEASE PROTEIN TAUC"/>
    <property type="match status" value="1"/>
</dbReference>
<dbReference type="Gene3D" id="1.10.3720.10">
    <property type="entry name" value="MetI-like"/>
    <property type="match status" value="1"/>
</dbReference>
<feature type="transmembrane region" description="Helical" evidence="7">
    <location>
        <begin position="196"/>
        <end position="229"/>
    </location>
</feature>
<dbReference type="InterPro" id="IPR035906">
    <property type="entry name" value="MetI-like_sf"/>
</dbReference>
<accession>A0A937RGR2</accession>
<evidence type="ECO:0000259" key="8">
    <source>
        <dbReference type="PROSITE" id="PS50928"/>
    </source>
</evidence>
<sequence>MTGTRAFATEQVLVRAPGRAERDPTGSARRRAVLEIGLATGVPLLLLGLWQAASGLGWIDARLYPSPIDIVRTGGEMLGDGQLWGDIWHTTARVLAGFAIGTAAGILFGLAMGSVRLIQVALEPTLDALYVVPKLALLPVFLTMFGLGEGPKIALVAVTVFFFVWISTMSAIIAVEDGYREAGRCFGANRWQMFRHVLVPAALPQMFVAMRVAAGVAFLVIIAAEFIVGDNGLGYLIFQSRTLFINDQMFVGIVVVAIEGVLFAELVRAVGRRVTRWAPTDHERVRS</sequence>
<proteinExistence type="inferred from homology"/>
<comment type="similarity">
    <text evidence="7">Belongs to the binding-protein-dependent transport system permease family.</text>
</comment>
<evidence type="ECO:0000256" key="4">
    <source>
        <dbReference type="ARBA" id="ARBA00022692"/>
    </source>
</evidence>
<keyword evidence="10" id="KW-1185">Reference proteome</keyword>
<evidence type="ECO:0000256" key="6">
    <source>
        <dbReference type="ARBA" id="ARBA00023136"/>
    </source>
</evidence>
<dbReference type="PANTHER" id="PTHR30151">
    <property type="entry name" value="ALKANE SULFONATE ABC TRANSPORTER-RELATED, MEMBRANE SUBUNIT"/>
    <property type="match status" value="1"/>
</dbReference>
<protein>
    <submittedName>
        <fullName evidence="9">ABC transporter permease</fullName>
    </submittedName>
</protein>
<feature type="transmembrane region" description="Helical" evidence="7">
    <location>
        <begin position="32"/>
        <end position="53"/>
    </location>
</feature>
<feature type="transmembrane region" description="Helical" evidence="7">
    <location>
        <begin position="153"/>
        <end position="175"/>
    </location>
</feature>
<feature type="transmembrane region" description="Helical" evidence="7">
    <location>
        <begin position="249"/>
        <end position="267"/>
    </location>
</feature>
<dbReference type="GO" id="GO:0010438">
    <property type="term" value="P:cellular response to sulfur starvation"/>
    <property type="evidence" value="ECO:0007669"/>
    <property type="project" value="TreeGrafter"/>
</dbReference>
<comment type="caution">
    <text evidence="9">The sequence shown here is derived from an EMBL/GenBank/DDBJ whole genome shotgun (WGS) entry which is preliminary data.</text>
</comment>
<evidence type="ECO:0000313" key="10">
    <source>
        <dbReference type="Proteomes" id="UP000604475"/>
    </source>
</evidence>
<dbReference type="PROSITE" id="PS50928">
    <property type="entry name" value="ABC_TM1"/>
    <property type="match status" value="1"/>
</dbReference>
<dbReference type="CDD" id="cd06261">
    <property type="entry name" value="TM_PBP2"/>
    <property type="match status" value="1"/>
</dbReference>
<gene>
    <name evidence="9" type="ORF">I7412_16240</name>
</gene>
<dbReference type="SUPFAM" id="SSF161098">
    <property type="entry name" value="MetI-like"/>
    <property type="match status" value="1"/>
</dbReference>
<feature type="transmembrane region" description="Helical" evidence="7">
    <location>
        <begin position="127"/>
        <end position="147"/>
    </location>
</feature>
<dbReference type="Proteomes" id="UP000604475">
    <property type="component" value="Unassembled WGS sequence"/>
</dbReference>
<organism evidence="9 10">
    <name type="scientific">Frankia nepalensis</name>
    <dbReference type="NCBI Taxonomy" id="1836974"/>
    <lineage>
        <taxon>Bacteria</taxon>
        <taxon>Bacillati</taxon>
        <taxon>Actinomycetota</taxon>
        <taxon>Actinomycetes</taxon>
        <taxon>Frankiales</taxon>
        <taxon>Frankiaceae</taxon>
        <taxon>Frankia</taxon>
    </lineage>
</organism>
<evidence type="ECO:0000256" key="1">
    <source>
        <dbReference type="ARBA" id="ARBA00004651"/>
    </source>
</evidence>
<evidence type="ECO:0000256" key="5">
    <source>
        <dbReference type="ARBA" id="ARBA00022989"/>
    </source>
</evidence>
<keyword evidence="6 7" id="KW-0472">Membrane</keyword>
<dbReference type="RefSeq" id="WP_202999540.1">
    <property type="nucleotide sequence ID" value="NZ_JADWYU010000094.1"/>
</dbReference>
<evidence type="ECO:0000256" key="2">
    <source>
        <dbReference type="ARBA" id="ARBA00022448"/>
    </source>
</evidence>
<dbReference type="GO" id="GO:0055085">
    <property type="term" value="P:transmembrane transport"/>
    <property type="evidence" value="ECO:0007669"/>
    <property type="project" value="InterPro"/>
</dbReference>
<dbReference type="AlphaFoldDB" id="A0A937RGR2"/>
<feature type="domain" description="ABC transmembrane type-1" evidence="8">
    <location>
        <begin position="87"/>
        <end position="267"/>
    </location>
</feature>